<protein>
    <submittedName>
        <fullName evidence="2">Uncharacterized protein</fullName>
    </submittedName>
</protein>
<reference evidence="2" key="1">
    <citation type="submission" date="2020-06" db="EMBL/GenBank/DDBJ databases">
        <authorList>
            <consortium name="Plant Systems Biology data submission"/>
        </authorList>
    </citation>
    <scope>NUCLEOTIDE SEQUENCE</scope>
    <source>
        <strain evidence="2">D6</strain>
    </source>
</reference>
<organism evidence="2 3">
    <name type="scientific">Seminavis robusta</name>
    <dbReference type="NCBI Taxonomy" id="568900"/>
    <lineage>
        <taxon>Eukaryota</taxon>
        <taxon>Sar</taxon>
        <taxon>Stramenopiles</taxon>
        <taxon>Ochrophyta</taxon>
        <taxon>Bacillariophyta</taxon>
        <taxon>Bacillariophyceae</taxon>
        <taxon>Bacillariophycidae</taxon>
        <taxon>Naviculales</taxon>
        <taxon>Naviculaceae</taxon>
        <taxon>Seminavis</taxon>
    </lineage>
</organism>
<comment type="caution">
    <text evidence="2">The sequence shown here is derived from an EMBL/GenBank/DDBJ whole genome shotgun (WGS) entry which is preliminary data.</text>
</comment>
<evidence type="ECO:0000313" key="2">
    <source>
        <dbReference type="EMBL" id="CAB9516848.1"/>
    </source>
</evidence>
<dbReference type="EMBL" id="CAICTM010000809">
    <property type="protein sequence ID" value="CAB9516848.1"/>
    <property type="molecule type" value="Genomic_DNA"/>
</dbReference>
<dbReference type="Proteomes" id="UP001153069">
    <property type="component" value="Unassembled WGS sequence"/>
</dbReference>
<proteinExistence type="predicted"/>
<evidence type="ECO:0000313" key="3">
    <source>
        <dbReference type="Proteomes" id="UP001153069"/>
    </source>
</evidence>
<feature type="compositionally biased region" description="Basic and acidic residues" evidence="1">
    <location>
        <begin position="23"/>
        <end position="41"/>
    </location>
</feature>
<accession>A0A9N8HIV0</accession>
<dbReference type="OrthoDB" id="199114at2759"/>
<feature type="region of interest" description="Disordered" evidence="1">
    <location>
        <begin position="1"/>
        <end position="48"/>
    </location>
</feature>
<name>A0A9N8HIV0_9STRA</name>
<dbReference type="AlphaFoldDB" id="A0A9N8HIV0"/>
<evidence type="ECO:0000256" key="1">
    <source>
        <dbReference type="SAM" id="MobiDB-lite"/>
    </source>
</evidence>
<sequence length="423" mass="47276">MSSEKEAKPKKTLLGFPKRPSRREKNSADVDLENYHVHTSPEDQQQNLWNTVKIHSSSSSSSTKDREWPTYDAVISHVTTQDYRKHLTCPFDTMTDKTKTICPHGAVCCAKMELFPFPQGKSDDVTPYSGLLTPGTTAEHCMIRLSSAIRPLDQGVESDFARTMVRNAVGEKLAKAKIVPGAAIKVFRGNNVPSGNLLFLGSKVGQREEDFFAHCVCTTMTEKMPSVALPFMKRFTRYSKFPLSLGVSDFAKYDVDGNDHSDGSHNFPFAVTLQPVYERSAPTTATTTESSTNEKTKGDKKKKFATFDSFIDEVTHIPVGTTLFDIYASPDPESVGDPTRIQRIGRITTTSEMIPSSPHDGLYFRHEVKEQDYDLRPEWKKGIERKMAMDQGKTKGTVGKLAGWRLFEEDIALQKYVDFGAST</sequence>
<gene>
    <name evidence="2" type="ORF">SEMRO_810_G205850.1</name>
</gene>
<keyword evidence="3" id="KW-1185">Reference proteome</keyword>